<protein>
    <submittedName>
        <fullName evidence="4">Glycosyltransferase involved in cell wall bisynthesis</fullName>
    </submittedName>
</protein>
<dbReference type="Pfam" id="PF00534">
    <property type="entry name" value="Glycos_transf_1"/>
    <property type="match status" value="1"/>
</dbReference>
<evidence type="ECO:0000259" key="2">
    <source>
        <dbReference type="Pfam" id="PF00534"/>
    </source>
</evidence>
<dbReference type="Gene3D" id="3.40.50.2000">
    <property type="entry name" value="Glycogen Phosphorylase B"/>
    <property type="match status" value="2"/>
</dbReference>
<feature type="domain" description="Glycosyl transferase family 1" evidence="2">
    <location>
        <begin position="201"/>
        <end position="333"/>
    </location>
</feature>
<evidence type="ECO:0000313" key="4">
    <source>
        <dbReference type="EMBL" id="SEM02275.1"/>
    </source>
</evidence>
<dbReference type="PANTHER" id="PTHR46401">
    <property type="entry name" value="GLYCOSYLTRANSFERASE WBBK-RELATED"/>
    <property type="match status" value="1"/>
</dbReference>
<evidence type="ECO:0000256" key="1">
    <source>
        <dbReference type="ARBA" id="ARBA00022679"/>
    </source>
</evidence>
<keyword evidence="5" id="KW-1185">Reference proteome</keyword>
<gene>
    <name evidence="4" type="ORF">SAMN05216382_3130</name>
</gene>
<dbReference type="InterPro" id="IPR001296">
    <property type="entry name" value="Glyco_trans_1"/>
</dbReference>
<dbReference type="PANTHER" id="PTHR46401:SF2">
    <property type="entry name" value="GLYCOSYLTRANSFERASE WBBK-RELATED"/>
    <property type="match status" value="1"/>
</dbReference>
<dbReference type="Pfam" id="PF13439">
    <property type="entry name" value="Glyco_transf_4"/>
    <property type="match status" value="1"/>
</dbReference>
<dbReference type="RefSeq" id="WP_177171712.1">
    <property type="nucleotide sequence ID" value="NZ_FNZZ01000008.1"/>
</dbReference>
<dbReference type="GO" id="GO:0009103">
    <property type="term" value="P:lipopolysaccharide biosynthetic process"/>
    <property type="evidence" value="ECO:0007669"/>
    <property type="project" value="TreeGrafter"/>
</dbReference>
<organism evidence="4 5">
    <name type="scientific">Sphingomonas palmae</name>
    <dbReference type="NCBI Taxonomy" id="1855283"/>
    <lineage>
        <taxon>Bacteria</taxon>
        <taxon>Pseudomonadati</taxon>
        <taxon>Pseudomonadota</taxon>
        <taxon>Alphaproteobacteria</taxon>
        <taxon>Sphingomonadales</taxon>
        <taxon>Sphingomonadaceae</taxon>
        <taxon>Sphingomonas</taxon>
    </lineage>
</organism>
<reference evidence="5" key="1">
    <citation type="submission" date="2016-10" db="EMBL/GenBank/DDBJ databases">
        <authorList>
            <person name="Varghese N."/>
            <person name="Submissions S."/>
        </authorList>
    </citation>
    <scope>NUCLEOTIDE SEQUENCE [LARGE SCALE GENOMIC DNA]</scope>
    <source>
        <strain evidence="5">JS21-1</strain>
    </source>
</reference>
<accession>A0A1H7V050</accession>
<dbReference type="InterPro" id="IPR028098">
    <property type="entry name" value="Glyco_trans_4-like_N"/>
</dbReference>
<keyword evidence="1 4" id="KW-0808">Transferase</keyword>
<evidence type="ECO:0000313" key="5">
    <source>
        <dbReference type="Proteomes" id="UP000199214"/>
    </source>
</evidence>
<dbReference type="STRING" id="1855283.SAMN05216382_3130"/>
<sequence length="366" mass="40790">MSSTKNCVIAHDYLTQKGGAERVTLDMVKAFNPELIITSVWNENSTFNEFMDYSIKESFLKHFKVFRRDPRFALPLLPFAWRFMKKIDSGVVLCSSSGWSHAIRTSSRTKKIVYCHNPARWIYQDQDYFLKSGKLVKALWALAKRPLRFLDKIAARSADCYVANSTSVAARIRHAYGIEARVVFPPVSIDVHAPREPVVALEPGYFLVVSRSRGYKGTQTIIDAFCQLPDHRLVIIGGDNFGNFSPNIRSLGHVSDAQLRWLYAHAVALVSLSREDFGLTPIEANAFGTPALVLRAGGFLDTTQEGTSGLFVDEATVPALVRAVADFPDHWDKKRIAANAERFSLNAFTANLSAIIDDVIGRKGST</sequence>
<evidence type="ECO:0000259" key="3">
    <source>
        <dbReference type="Pfam" id="PF13439"/>
    </source>
</evidence>
<dbReference type="Proteomes" id="UP000199214">
    <property type="component" value="Unassembled WGS sequence"/>
</dbReference>
<dbReference type="GO" id="GO:0016757">
    <property type="term" value="F:glycosyltransferase activity"/>
    <property type="evidence" value="ECO:0007669"/>
    <property type="project" value="InterPro"/>
</dbReference>
<proteinExistence type="predicted"/>
<dbReference type="SUPFAM" id="SSF53756">
    <property type="entry name" value="UDP-Glycosyltransferase/glycogen phosphorylase"/>
    <property type="match status" value="1"/>
</dbReference>
<dbReference type="AlphaFoldDB" id="A0A1H7V050"/>
<name>A0A1H7V050_9SPHN</name>
<feature type="domain" description="Glycosyltransferase subfamily 4-like N-terminal" evidence="3">
    <location>
        <begin position="18"/>
        <end position="188"/>
    </location>
</feature>
<dbReference type="EMBL" id="FNZZ01000008">
    <property type="protein sequence ID" value="SEM02275.1"/>
    <property type="molecule type" value="Genomic_DNA"/>
</dbReference>